<dbReference type="InterPro" id="IPR011527">
    <property type="entry name" value="ABC1_TM_dom"/>
</dbReference>
<evidence type="ECO:0000256" key="8">
    <source>
        <dbReference type="ARBA" id="ARBA00022927"/>
    </source>
</evidence>
<keyword evidence="11" id="KW-0080">Bacteriocin transport</keyword>
<evidence type="ECO:0000256" key="12">
    <source>
        <dbReference type="SAM" id="Phobius"/>
    </source>
</evidence>
<feature type="domain" description="ABC transporter" evidence="13">
    <location>
        <begin position="487"/>
        <end position="720"/>
    </location>
</feature>
<dbReference type="InterPro" id="IPR003593">
    <property type="entry name" value="AAA+_ATPase"/>
</dbReference>
<feature type="domain" description="Peptidase C39" evidence="15">
    <location>
        <begin position="12"/>
        <end position="131"/>
    </location>
</feature>
<evidence type="ECO:0000256" key="2">
    <source>
        <dbReference type="ARBA" id="ARBA00022448"/>
    </source>
</evidence>
<feature type="transmembrane region" description="Helical" evidence="12">
    <location>
        <begin position="298"/>
        <end position="317"/>
    </location>
</feature>
<keyword evidence="7" id="KW-0067">ATP-binding</keyword>
<dbReference type="PROSITE" id="PS50990">
    <property type="entry name" value="PEPTIDASE_C39"/>
    <property type="match status" value="1"/>
</dbReference>
<dbReference type="Pfam" id="PF03412">
    <property type="entry name" value="Peptidase_C39"/>
    <property type="match status" value="1"/>
</dbReference>
<dbReference type="FunFam" id="3.40.50.300:FF:000299">
    <property type="entry name" value="ABC transporter ATP-binding protein/permease"/>
    <property type="match status" value="1"/>
</dbReference>
<evidence type="ECO:0000256" key="6">
    <source>
        <dbReference type="ARBA" id="ARBA00022807"/>
    </source>
</evidence>
<reference evidence="16" key="1">
    <citation type="submission" date="2020-12" db="EMBL/GenBank/DDBJ databases">
        <title>Clostridium thailandense sp. nov., a novel acetogenic bacterium isolated from peat land soil in Thailand.</title>
        <authorList>
            <person name="Chaikitkaew S."/>
            <person name="Birkeland N.K."/>
        </authorList>
    </citation>
    <scope>NUCLEOTIDE SEQUENCE</scope>
    <source>
        <strain evidence="16">PL3</strain>
    </source>
</reference>
<dbReference type="GO" id="GO:0034040">
    <property type="term" value="F:ATPase-coupled lipid transmembrane transporter activity"/>
    <property type="evidence" value="ECO:0007669"/>
    <property type="project" value="TreeGrafter"/>
</dbReference>
<keyword evidence="17" id="KW-1185">Reference proteome</keyword>
<proteinExistence type="predicted"/>
<evidence type="ECO:0000259" key="13">
    <source>
        <dbReference type="PROSITE" id="PS50893"/>
    </source>
</evidence>
<keyword evidence="3" id="KW-1003">Cell membrane</keyword>
<gene>
    <name evidence="16" type="ORF">I6U48_05955</name>
</gene>
<dbReference type="GO" id="GO:0140359">
    <property type="term" value="F:ABC-type transporter activity"/>
    <property type="evidence" value="ECO:0007669"/>
    <property type="project" value="InterPro"/>
</dbReference>
<dbReference type="PANTHER" id="PTHR24221:SF654">
    <property type="entry name" value="ATP-BINDING CASSETTE SUB-FAMILY B MEMBER 6"/>
    <property type="match status" value="1"/>
</dbReference>
<keyword evidence="4 12" id="KW-0812">Transmembrane</keyword>
<feature type="transmembrane region" description="Helical" evidence="12">
    <location>
        <begin position="161"/>
        <end position="182"/>
    </location>
</feature>
<dbReference type="GO" id="GO:0016887">
    <property type="term" value="F:ATP hydrolysis activity"/>
    <property type="evidence" value="ECO:0007669"/>
    <property type="project" value="InterPro"/>
</dbReference>
<comment type="caution">
    <text evidence="16">The sequence shown here is derived from an EMBL/GenBank/DDBJ whole genome shotgun (WGS) entry which is preliminary data.</text>
</comment>
<sequence>MGKIAKVPVVMQMEALECGAASLCMILAYHGKWLPLEQVRSDCGVSRDGSSAKNVVMAARSYGLKAEGYRMEPEALKNITLPAIIHWNFNHFVVLSGFKKDKVVLNDPARGIVEVSNDEFDKAFTGIVLKFEKTSEFVSEGKPKSVWEFAKKRLKGTLPQFIFVVLTGILVSVVGIVTPLYSKIFMDNIITGKNPEWFISFIIAMIITLIVSAIVSAIEGICWLKIEGKFAIVANAEFMWHVLRLPIEFFSQRYAGDIVSRQYSNEQIASSLIRKLAPVFMNICLLIFYLTIMINYSLMLTIIGVLTAFVNLFVMRYSSKKQMNFSRAAMRDGGKLTAATMAGIEMIETIKASGAENGFFERWAGFYANQQNAQTQISKFNYYVGTIPSVLQQCSNILVLMAGVYMILDGKFTIGMLIAFQGFLGSFLSPVNQLMSVNQSFIMMRSSMERVEDVMNYKTESFEADVCNQEKQQLKEADESGKLSGLLEIKNVTFGYSKLDKPLIKDFSITIKPGSTVAFVGSSGSGKSTLAKLITGLYPVWEGEILFDGKKKEQIDEYTYKSSVAMVDQDITLFEDTVASNIRMWDNSIEDFAVIMAARDADIHETIVSRAGGYNHQIKEGGKNFSGGQRQRFEIARVLSQEPTIIILDEATSALDAKTEEQVMKNIRNIGATCIVIAHRLSTIRDCDEIVVLKNGEVQERGTHDELYANNGLYKELVCSE</sequence>
<dbReference type="Proteomes" id="UP000694308">
    <property type="component" value="Unassembled WGS sequence"/>
</dbReference>
<evidence type="ECO:0000256" key="3">
    <source>
        <dbReference type="ARBA" id="ARBA00022475"/>
    </source>
</evidence>
<dbReference type="NCBIfam" id="TIGR03796">
    <property type="entry name" value="NHLM_micro_ABC1"/>
    <property type="match status" value="1"/>
</dbReference>
<dbReference type="GO" id="GO:0015031">
    <property type="term" value="P:protein transport"/>
    <property type="evidence" value="ECO:0007669"/>
    <property type="project" value="UniProtKB-KW"/>
</dbReference>
<evidence type="ECO:0000256" key="9">
    <source>
        <dbReference type="ARBA" id="ARBA00022989"/>
    </source>
</evidence>
<feature type="domain" description="ABC transmembrane type-1" evidence="14">
    <location>
        <begin position="162"/>
        <end position="443"/>
    </location>
</feature>
<evidence type="ECO:0000256" key="5">
    <source>
        <dbReference type="ARBA" id="ARBA00022741"/>
    </source>
</evidence>
<evidence type="ECO:0000256" key="10">
    <source>
        <dbReference type="ARBA" id="ARBA00023136"/>
    </source>
</evidence>
<evidence type="ECO:0000259" key="15">
    <source>
        <dbReference type="PROSITE" id="PS50990"/>
    </source>
</evidence>
<feature type="transmembrane region" description="Helical" evidence="12">
    <location>
        <begin position="380"/>
        <end position="408"/>
    </location>
</feature>
<dbReference type="PROSITE" id="PS50929">
    <property type="entry name" value="ABC_TM1F"/>
    <property type="match status" value="1"/>
</dbReference>
<dbReference type="PROSITE" id="PS50893">
    <property type="entry name" value="ABC_TRANSPORTER_2"/>
    <property type="match status" value="1"/>
</dbReference>
<evidence type="ECO:0000256" key="7">
    <source>
        <dbReference type="ARBA" id="ARBA00022840"/>
    </source>
</evidence>
<feature type="transmembrane region" description="Helical" evidence="12">
    <location>
        <begin position="197"/>
        <end position="218"/>
    </location>
</feature>
<dbReference type="InterPro" id="IPR022514">
    <property type="entry name" value="NHPM_micro_ABC1"/>
</dbReference>
<feature type="transmembrane region" description="Helical" evidence="12">
    <location>
        <begin position="272"/>
        <end position="292"/>
    </location>
</feature>
<keyword evidence="9 12" id="KW-1133">Transmembrane helix</keyword>
<keyword evidence="8" id="KW-0653">Protein transport</keyword>
<dbReference type="GO" id="GO:0005886">
    <property type="term" value="C:plasma membrane"/>
    <property type="evidence" value="ECO:0007669"/>
    <property type="project" value="UniProtKB-SubCell"/>
</dbReference>
<dbReference type="InterPro" id="IPR039421">
    <property type="entry name" value="Type_1_exporter"/>
</dbReference>
<dbReference type="PANTHER" id="PTHR24221">
    <property type="entry name" value="ATP-BINDING CASSETTE SUB-FAMILY B"/>
    <property type="match status" value="1"/>
</dbReference>
<keyword evidence="6" id="KW-0788">Thiol protease</keyword>
<protein>
    <submittedName>
        <fullName evidence="16">NHLP family bacteriocin export ABC transporter peptidase/permease/ATPase subunit</fullName>
    </submittedName>
</protein>
<dbReference type="GO" id="GO:0008234">
    <property type="term" value="F:cysteine-type peptidase activity"/>
    <property type="evidence" value="ECO:0007669"/>
    <property type="project" value="UniProtKB-KW"/>
</dbReference>
<keyword evidence="10 12" id="KW-0472">Membrane</keyword>
<dbReference type="PROSITE" id="PS00211">
    <property type="entry name" value="ABC_TRANSPORTER_1"/>
    <property type="match status" value="1"/>
</dbReference>
<dbReference type="InterPro" id="IPR005074">
    <property type="entry name" value="Peptidase_C39"/>
</dbReference>
<keyword evidence="6" id="KW-0378">Hydrolase</keyword>
<dbReference type="Pfam" id="PF00664">
    <property type="entry name" value="ABC_membrane"/>
    <property type="match status" value="1"/>
</dbReference>
<keyword evidence="5" id="KW-0547">Nucleotide-binding</keyword>
<evidence type="ECO:0000256" key="11">
    <source>
        <dbReference type="ARBA" id="ARBA00043264"/>
    </source>
</evidence>
<dbReference type="InterPro" id="IPR003439">
    <property type="entry name" value="ABC_transporter-like_ATP-bd"/>
</dbReference>
<name>A0A949TXT0_9CLOT</name>
<evidence type="ECO:0000313" key="17">
    <source>
        <dbReference type="Proteomes" id="UP000694308"/>
    </source>
</evidence>
<accession>A0A949TXT0</accession>
<dbReference type="GO" id="GO:0005524">
    <property type="term" value="F:ATP binding"/>
    <property type="evidence" value="ECO:0007669"/>
    <property type="project" value="UniProtKB-KW"/>
</dbReference>
<dbReference type="EMBL" id="JAEEGC010000025">
    <property type="protein sequence ID" value="MBV7272459.1"/>
    <property type="molecule type" value="Genomic_DNA"/>
</dbReference>
<evidence type="ECO:0000313" key="16">
    <source>
        <dbReference type="EMBL" id="MBV7272459.1"/>
    </source>
</evidence>
<dbReference type="RefSeq" id="WP_218319494.1">
    <property type="nucleotide sequence ID" value="NZ_JAEEGC010000025.1"/>
</dbReference>
<dbReference type="InterPro" id="IPR017871">
    <property type="entry name" value="ABC_transporter-like_CS"/>
</dbReference>
<comment type="subcellular location">
    <subcellularLocation>
        <location evidence="1">Cell membrane</location>
        <topology evidence="1">Multi-pass membrane protein</topology>
    </subcellularLocation>
</comment>
<keyword evidence="2" id="KW-0813">Transport</keyword>
<dbReference type="SMART" id="SM00382">
    <property type="entry name" value="AAA"/>
    <property type="match status" value="1"/>
</dbReference>
<evidence type="ECO:0000259" key="14">
    <source>
        <dbReference type="PROSITE" id="PS50929"/>
    </source>
</evidence>
<dbReference type="AlphaFoldDB" id="A0A949TXT0"/>
<organism evidence="16 17">
    <name type="scientific">Clostridium thailandense</name>
    <dbReference type="NCBI Taxonomy" id="2794346"/>
    <lineage>
        <taxon>Bacteria</taxon>
        <taxon>Bacillati</taxon>
        <taxon>Bacillota</taxon>
        <taxon>Clostridia</taxon>
        <taxon>Eubacteriales</taxon>
        <taxon>Clostridiaceae</taxon>
        <taxon>Clostridium</taxon>
    </lineage>
</organism>
<dbReference type="CDD" id="cd18569">
    <property type="entry name" value="ABC_6TM_NHLM_bacteriocin"/>
    <property type="match status" value="1"/>
</dbReference>
<evidence type="ECO:0000256" key="4">
    <source>
        <dbReference type="ARBA" id="ARBA00022692"/>
    </source>
</evidence>
<dbReference type="Pfam" id="PF00005">
    <property type="entry name" value="ABC_tran"/>
    <property type="match status" value="1"/>
</dbReference>
<keyword evidence="6" id="KW-0645">Protease</keyword>
<dbReference type="GO" id="GO:0043213">
    <property type="term" value="P:bacteriocin transport"/>
    <property type="evidence" value="ECO:0007669"/>
    <property type="project" value="UniProtKB-KW"/>
</dbReference>
<evidence type="ECO:0000256" key="1">
    <source>
        <dbReference type="ARBA" id="ARBA00004651"/>
    </source>
</evidence>
<dbReference type="GO" id="GO:0006508">
    <property type="term" value="P:proteolysis"/>
    <property type="evidence" value="ECO:0007669"/>
    <property type="project" value="InterPro"/>
</dbReference>